<comment type="caution">
    <text evidence="1">The sequence shown here is derived from an EMBL/GenBank/DDBJ whole genome shotgun (WGS) entry which is preliminary data.</text>
</comment>
<organism evidence="1 2">
    <name type="scientific">Rubus argutus</name>
    <name type="common">Southern blackberry</name>
    <dbReference type="NCBI Taxonomy" id="59490"/>
    <lineage>
        <taxon>Eukaryota</taxon>
        <taxon>Viridiplantae</taxon>
        <taxon>Streptophyta</taxon>
        <taxon>Embryophyta</taxon>
        <taxon>Tracheophyta</taxon>
        <taxon>Spermatophyta</taxon>
        <taxon>Magnoliopsida</taxon>
        <taxon>eudicotyledons</taxon>
        <taxon>Gunneridae</taxon>
        <taxon>Pentapetalae</taxon>
        <taxon>rosids</taxon>
        <taxon>fabids</taxon>
        <taxon>Rosales</taxon>
        <taxon>Rosaceae</taxon>
        <taxon>Rosoideae</taxon>
        <taxon>Rosoideae incertae sedis</taxon>
        <taxon>Rubus</taxon>
    </lineage>
</organism>
<dbReference type="EMBL" id="JBEDUW010000002">
    <property type="protein sequence ID" value="KAK9943364.1"/>
    <property type="molecule type" value="Genomic_DNA"/>
</dbReference>
<name>A0AAW1Y582_RUBAR</name>
<dbReference type="Proteomes" id="UP001457282">
    <property type="component" value="Unassembled WGS sequence"/>
</dbReference>
<dbReference type="AlphaFoldDB" id="A0AAW1Y582"/>
<keyword evidence="2" id="KW-1185">Reference proteome</keyword>
<protein>
    <submittedName>
        <fullName evidence="1">Uncharacterized protein</fullName>
    </submittedName>
</protein>
<gene>
    <name evidence="1" type="ORF">M0R45_008974</name>
</gene>
<accession>A0AAW1Y582</accession>
<evidence type="ECO:0000313" key="2">
    <source>
        <dbReference type="Proteomes" id="UP001457282"/>
    </source>
</evidence>
<reference evidence="1 2" key="1">
    <citation type="journal article" date="2023" name="G3 (Bethesda)">
        <title>A chromosome-length genome assembly and annotation of blackberry (Rubus argutus, cv. 'Hillquist').</title>
        <authorList>
            <person name="Bruna T."/>
            <person name="Aryal R."/>
            <person name="Dudchenko O."/>
            <person name="Sargent D.J."/>
            <person name="Mead D."/>
            <person name="Buti M."/>
            <person name="Cavallini A."/>
            <person name="Hytonen T."/>
            <person name="Andres J."/>
            <person name="Pham M."/>
            <person name="Weisz D."/>
            <person name="Mascagni F."/>
            <person name="Usai G."/>
            <person name="Natali L."/>
            <person name="Bassil N."/>
            <person name="Fernandez G.E."/>
            <person name="Lomsadze A."/>
            <person name="Armour M."/>
            <person name="Olukolu B."/>
            <person name="Poorten T."/>
            <person name="Britton C."/>
            <person name="Davik J."/>
            <person name="Ashrafi H."/>
            <person name="Aiden E.L."/>
            <person name="Borodovsky M."/>
            <person name="Worthington M."/>
        </authorList>
    </citation>
    <scope>NUCLEOTIDE SEQUENCE [LARGE SCALE GENOMIC DNA]</scope>
    <source>
        <strain evidence="1">PI 553951</strain>
    </source>
</reference>
<sequence length="113" mass="12152">MVRKIAAESGDGVAMNTAAAREGFGAGKRAAMALRRRGCNGWAWIVTRADPVGDGGLSDGEVVIGVIGCWGAEKGIVGVKNRKEYREEEERKKKGEKIKRSSRAVYVGFVIIN</sequence>
<evidence type="ECO:0000313" key="1">
    <source>
        <dbReference type="EMBL" id="KAK9943364.1"/>
    </source>
</evidence>
<proteinExistence type="predicted"/>